<comment type="caution">
    <text evidence="2">The sequence shown here is derived from an EMBL/GenBank/DDBJ whole genome shotgun (WGS) entry which is preliminary data.</text>
</comment>
<protein>
    <recommendedName>
        <fullName evidence="4">Secreted protein</fullName>
    </recommendedName>
</protein>
<accession>A0A8H4N2G8</accession>
<evidence type="ECO:0008006" key="4">
    <source>
        <dbReference type="Google" id="ProtNLM"/>
    </source>
</evidence>
<dbReference type="Proteomes" id="UP000572817">
    <property type="component" value="Unassembled WGS sequence"/>
</dbReference>
<evidence type="ECO:0000313" key="2">
    <source>
        <dbReference type="EMBL" id="KAF4303611.1"/>
    </source>
</evidence>
<reference evidence="2" key="1">
    <citation type="submission" date="2020-04" db="EMBL/GenBank/DDBJ databases">
        <title>Genome Assembly and Annotation of Botryosphaeria dothidea sdau 11-99, a Latent Pathogen of Apple Fruit Ring Rot in China.</title>
        <authorList>
            <person name="Yu C."/>
            <person name="Diao Y."/>
            <person name="Lu Q."/>
            <person name="Zhao J."/>
            <person name="Cui S."/>
            <person name="Peng C."/>
            <person name="He B."/>
            <person name="Liu H."/>
        </authorList>
    </citation>
    <scope>NUCLEOTIDE SEQUENCE [LARGE SCALE GENOMIC DNA]</scope>
    <source>
        <strain evidence="2">Sdau11-99</strain>
    </source>
</reference>
<keyword evidence="3" id="KW-1185">Reference proteome</keyword>
<dbReference type="InterPro" id="IPR053143">
    <property type="entry name" value="Arylsulfate_ST"/>
</dbReference>
<dbReference type="PANTHER" id="PTHR35340">
    <property type="entry name" value="PQQ ENZYME REPEAT PROTEIN-RELATED"/>
    <property type="match status" value="1"/>
</dbReference>
<dbReference type="Pfam" id="PF14269">
    <property type="entry name" value="Arylsulfotran_2"/>
    <property type="match status" value="1"/>
</dbReference>
<dbReference type="EMBL" id="WWBZ02000062">
    <property type="protein sequence ID" value="KAF4303611.1"/>
    <property type="molecule type" value="Genomic_DNA"/>
</dbReference>
<dbReference type="InterPro" id="IPR039535">
    <property type="entry name" value="ASST-like"/>
</dbReference>
<dbReference type="OrthoDB" id="5427350at2759"/>
<name>A0A8H4N2G8_9PEZI</name>
<feature type="signal peptide" evidence="1">
    <location>
        <begin position="1"/>
        <end position="17"/>
    </location>
</feature>
<keyword evidence="1" id="KW-0732">Signal</keyword>
<organism evidence="2 3">
    <name type="scientific">Botryosphaeria dothidea</name>
    <dbReference type="NCBI Taxonomy" id="55169"/>
    <lineage>
        <taxon>Eukaryota</taxon>
        <taxon>Fungi</taxon>
        <taxon>Dikarya</taxon>
        <taxon>Ascomycota</taxon>
        <taxon>Pezizomycotina</taxon>
        <taxon>Dothideomycetes</taxon>
        <taxon>Dothideomycetes incertae sedis</taxon>
        <taxon>Botryosphaeriales</taxon>
        <taxon>Botryosphaeriaceae</taxon>
        <taxon>Botryosphaeria</taxon>
    </lineage>
</organism>
<evidence type="ECO:0000313" key="3">
    <source>
        <dbReference type="Proteomes" id="UP000572817"/>
    </source>
</evidence>
<sequence>MRRNIALLACGLPLAAADWQFKSRTDLAPPRLNITITATSSVEEGYLFIAPFAGLPDAPTEQHGPRQAGPYIFSDNGDLVWSGYGIYSIWATNFQAARWKGQDVLFSFEGDHNPGYGHGHGHTTIVNKHYDTIRELRAGNHKLTDKHEFHIIGEETALIQIYQPVPRDLKRWGGSPEQQWIVNAIFQEFDIETGELLFEWASLDHVSPDEAILPLNPGQAGSGYNSSDAWDYFHINSVDKDAAGNYIISARDANSIHKISGSTGEILWRLDGKNSSFALGPNVTFAFQHHARFLPNPTDDPAIEVISLYDNSAHGTEHNDGSEVHTAPYSSGKIVRLNSTSWTAELVQGFYPPPGTNLLSKSQGSTQVLPNGNVIVNWGSEGALTEYLPDGTPIFHTYFDSGALGEGVQNYRGFRYNWTGLPSEDPAIVALENADGSGTALYVSWNGDTETKTWRFFELDEKTDTWSSLGDAERTSFETSLEVPDRKVERVSAEAVDRHGKVLRTTGVARLEREVIAASGASGAHDQGLVVNEEKWNWWASQELKFRA</sequence>
<feature type="chain" id="PRO_5034431443" description="Secreted protein" evidence="1">
    <location>
        <begin position="18"/>
        <end position="548"/>
    </location>
</feature>
<evidence type="ECO:0000256" key="1">
    <source>
        <dbReference type="SAM" id="SignalP"/>
    </source>
</evidence>
<dbReference type="PANTHER" id="PTHR35340:SF9">
    <property type="entry name" value="ASST-DOMAIN-CONTAINING PROTEIN"/>
    <property type="match status" value="1"/>
</dbReference>
<proteinExistence type="predicted"/>
<gene>
    <name evidence="2" type="ORF">GTA08_BOTSDO08888</name>
</gene>
<dbReference type="AlphaFoldDB" id="A0A8H4N2G8"/>